<dbReference type="EC" id="2.1.1.222" evidence="2"/>
<proteinExistence type="predicted"/>
<dbReference type="EC" id="2.1.1.64" evidence="2"/>
<dbReference type="EMBL" id="JBHLUE010000026">
    <property type="protein sequence ID" value="MFC0567887.1"/>
    <property type="molecule type" value="Genomic_DNA"/>
</dbReference>
<evidence type="ECO:0000259" key="1">
    <source>
        <dbReference type="Pfam" id="PF13649"/>
    </source>
</evidence>
<sequence length="218" mass="22967">MTPTEAAGTRRSYDTVAERYAAEIGQELPGKPLDRALLDALVELAAGGPVLDVGCGPGHATAHLAGRGAPAVGLDLSPGMCRVARAKTGLPYAAADMTALPVRSGVAGGVVCWYALIHLDRAARAAAYAEFARVLRPGGHALLAFHTSDADAEPGDATSFTTWWDRPVELTFRYLDPADETAALSRAGLHLAARVDRAPYADVEHPSQRSYLLARRPS</sequence>
<organism evidence="2 3">
    <name type="scientific">Plantactinospora siamensis</name>
    <dbReference type="NCBI Taxonomy" id="555372"/>
    <lineage>
        <taxon>Bacteria</taxon>
        <taxon>Bacillati</taxon>
        <taxon>Actinomycetota</taxon>
        <taxon>Actinomycetes</taxon>
        <taxon>Micromonosporales</taxon>
        <taxon>Micromonosporaceae</taxon>
        <taxon>Plantactinospora</taxon>
    </lineage>
</organism>
<evidence type="ECO:0000313" key="2">
    <source>
        <dbReference type="EMBL" id="MFC0567887.1"/>
    </source>
</evidence>
<dbReference type="InterPro" id="IPR029063">
    <property type="entry name" value="SAM-dependent_MTases_sf"/>
</dbReference>
<dbReference type="SUPFAM" id="SSF53335">
    <property type="entry name" value="S-adenosyl-L-methionine-dependent methyltransferases"/>
    <property type="match status" value="1"/>
</dbReference>
<dbReference type="GO" id="GO:0061542">
    <property type="term" value="F:3-demethylubiquinol 3-O-methyltransferase activity"/>
    <property type="evidence" value="ECO:0007669"/>
    <property type="project" value="UniProtKB-EC"/>
</dbReference>
<dbReference type="Gene3D" id="3.40.50.150">
    <property type="entry name" value="Vaccinia Virus protein VP39"/>
    <property type="match status" value="1"/>
</dbReference>
<dbReference type="InterPro" id="IPR041698">
    <property type="entry name" value="Methyltransf_25"/>
</dbReference>
<gene>
    <name evidence="2" type="ORF">ACFFHU_27560</name>
</gene>
<evidence type="ECO:0000313" key="3">
    <source>
        <dbReference type="Proteomes" id="UP001589894"/>
    </source>
</evidence>
<keyword evidence="2" id="KW-0489">Methyltransferase</keyword>
<dbReference type="CDD" id="cd02440">
    <property type="entry name" value="AdoMet_MTases"/>
    <property type="match status" value="1"/>
</dbReference>
<keyword evidence="3" id="KW-1185">Reference proteome</keyword>
<name>A0ABV6P4D5_9ACTN</name>
<feature type="domain" description="Methyltransferase" evidence="1">
    <location>
        <begin position="50"/>
        <end position="139"/>
    </location>
</feature>
<dbReference type="RefSeq" id="WP_377343242.1">
    <property type="nucleotide sequence ID" value="NZ_JBHLUE010000026.1"/>
</dbReference>
<accession>A0ABV6P4D5</accession>
<comment type="caution">
    <text evidence="2">The sequence shown here is derived from an EMBL/GenBank/DDBJ whole genome shotgun (WGS) entry which is preliminary data.</text>
</comment>
<dbReference type="GO" id="GO:0032259">
    <property type="term" value="P:methylation"/>
    <property type="evidence" value="ECO:0007669"/>
    <property type="project" value="UniProtKB-KW"/>
</dbReference>
<dbReference type="GO" id="GO:0102208">
    <property type="term" value="F:2-polyprenyl-6-hydroxyphenol methylase activity"/>
    <property type="evidence" value="ECO:0007669"/>
    <property type="project" value="UniProtKB-EC"/>
</dbReference>
<dbReference type="PANTHER" id="PTHR42912">
    <property type="entry name" value="METHYLTRANSFERASE"/>
    <property type="match status" value="1"/>
</dbReference>
<reference evidence="2 3" key="1">
    <citation type="submission" date="2024-09" db="EMBL/GenBank/DDBJ databases">
        <authorList>
            <person name="Sun Q."/>
            <person name="Mori K."/>
        </authorList>
    </citation>
    <scope>NUCLEOTIDE SEQUENCE [LARGE SCALE GENOMIC DNA]</scope>
    <source>
        <strain evidence="2 3">TBRC 2205</strain>
    </source>
</reference>
<dbReference type="Pfam" id="PF13649">
    <property type="entry name" value="Methyltransf_25"/>
    <property type="match status" value="1"/>
</dbReference>
<keyword evidence="2" id="KW-0808">Transferase</keyword>
<protein>
    <submittedName>
        <fullName evidence="2">Class I SAM-dependent methyltransferase</fullName>
        <ecNumber evidence="2">2.1.1.222</ecNumber>
        <ecNumber evidence="2">2.1.1.64</ecNumber>
    </submittedName>
</protein>
<dbReference type="InterPro" id="IPR050508">
    <property type="entry name" value="Methyltransf_Superfamily"/>
</dbReference>
<dbReference type="Proteomes" id="UP001589894">
    <property type="component" value="Unassembled WGS sequence"/>
</dbReference>